<protein>
    <submittedName>
        <fullName evidence="2">Methyltransferase domain-containing protein</fullName>
    </submittedName>
</protein>
<accession>A0A1M6MND1</accession>
<dbReference type="InterPro" id="IPR029063">
    <property type="entry name" value="SAM-dependent_MTases_sf"/>
</dbReference>
<dbReference type="EMBL" id="FRAI01000007">
    <property type="protein sequence ID" value="SHJ84896.1"/>
    <property type="molecule type" value="Genomic_DNA"/>
</dbReference>
<reference evidence="3" key="1">
    <citation type="submission" date="2016-11" db="EMBL/GenBank/DDBJ databases">
        <authorList>
            <person name="Varghese N."/>
            <person name="Submissions S."/>
        </authorList>
    </citation>
    <scope>NUCLEOTIDE SEQUENCE [LARGE SCALE GENOMIC DNA]</scope>
    <source>
        <strain evidence="3">DSM 14826</strain>
    </source>
</reference>
<evidence type="ECO:0000259" key="1">
    <source>
        <dbReference type="Pfam" id="PF13679"/>
    </source>
</evidence>
<evidence type="ECO:0000313" key="3">
    <source>
        <dbReference type="Proteomes" id="UP000243547"/>
    </source>
</evidence>
<dbReference type="STRING" id="1120989.SAMN02745227_00855"/>
<dbReference type="Proteomes" id="UP000243547">
    <property type="component" value="Unassembled WGS sequence"/>
</dbReference>
<dbReference type="GO" id="GO:0032259">
    <property type="term" value="P:methylation"/>
    <property type="evidence" value="ECO:0007669"/>
    <property type="project" value="UniProtKB-KW"/>
</dbReference>
<dbReference type="OrthoDB" id="5502211at2"/>
<dbReference type="GO" id="GO:0005737">
    <property type="term" value="C:cytoplasm"/>
    <property type="evidence" value="ECO:0007669"/>
    <property type="project" value="TreeGrafter"/>
</dbReference>
<evidence type="ECO:0000313" key="2">
    <source>
        <dbReference type="EMBL" id="SHJ84896.1"/>
    </source>
</evidence>
<name>A0A1M6MND1_9FIRM</name>
<dbReference type="GO" id="GO:0008168">
    <property type="term" value="F:methyltransferase activity"/>
    <property type="evidence" value="ECO:0007669"/>
    <property type="project" value="UniProtKB-KW"/>
</dbReference>
<dbReference type="PANTHER" id="PTHR13369:SF3">
    <property type="entry name" value="METHYLTRANSFERASE DOMAIN-CONTAINING PROTEIN"/>
    <property type="match status" value="1"/>
</dbReference>
<proteinExistence type="predicted"/>
<keyword evidence="2" id="KW-0489">Methyltransferase</keyword>
<dbReference type="CDD" id="cd02440">
    <property type="entry name" value="AdoMet_MTases"/>
    <property type="match status" value="1"/>
</dbReference>
<dbReference type="PANTHER" id="PTHR13369">
    <property type="match status" value="1"/>
</dbReference>
<gene>
    <name evidence="2" type="ORF">SAMN02745227_00855</name>
</gene>
<dbReference type="Gene3D" id="3.40.50.150">
    <property type="entry name" value="Vaccinia Virus protein VP39"/>
    <property type="match status" value="1"/>
</dbReference>
<dbReference type="Pfam" id="PF13679">
    <property type="entry name" value="Methyltransf_32"/>
    <property type="match status" value="1"/>
</dbReference>
<dbReference type="InterPro" id="IPR025714">
    <property type="entry name" value="Methyltranfer_dom"/>
</dbReference>
<keyword evidence="3" id="KW-1185">Reference proteome</keyword>
<feature type="domain" description="Methyltransferase" evidence="1">
    <location>
        <begin position="72"/>
        <end position="209"/>
    </location>
</feature>
<keyword evidence="2" id="KW-0808">Transferase</keyword>
<dbReference type="SUPFAM" id="SSF53335">
    <property type="entry name" value="S-adenosyl-L-methionine-dependent methyltransferases"/>
    <property type="match status" value="1"/>
</dbReference>
<dbReference type="AlphaFoldDB" id="A0A1M6MND1"/>
<organism evidence="2 3">
    <name type="scientific">Anaerobranca californiensis DSM 14826</name>
    <dbReference type="NCBI Taxonomy" id="1120989"/>
    <lineage>
        <taxon>Bacteria</taxon>
        <taxon>Bacillati</taxon>
        <taxon>Bacillota</taxon>
        <taxon>Clostridia</taxon>
        <taxon>Eubacteriales</taxon>
        <taxon>Proteinivoracaceae</taxon>
        <taxon>Anaerobranca</taxon>
    </lineage>
</organism>
<dbReference type="RefSeq" id="WP_084672397.1">
    <property type="nucleotide sequence ID" value="NZ_FRAI01000007.1"/>
</dbReference>
<sequence length="300" mass="34662">MEILERGTKITLDIKQGKVKVNFSTIDEPPSNHIDIEEGTRQQFIKKEQAAKLLKVLGIMNTLGEIPKDKRRKYYQIDRFIELLDNFLKNWPESKELVVVDCGCGKSYLSFVLNYYLQDHLRKPCYFIGIDANPEVIKGAEKIRDQLGYRNMEFHATKIENFYTDRDVNLVLSLHACDTATDQQLALGIRLKADYIVAVPCCQKDLRDQLNYNQLESFARFPILKNKISDIITDGLRVLALEAHGYKVSVVEYISPLETPKNIMIRGEKKGKNPKGMEKYQEAKKYWGVTPALDKYLYEI</sequence>